<dbReference type="InParanoid" id="A0A200QJH6"/>
<accession>A0A200QJH6</accession>
<dbReference type="EMBL" id="MVGT01001883">
    <property type="protein sequence ID" value="OVA10579.1"/>
    <property type="molecule type" value="Genomic_DNA"/>
</dbReference>
<reference evidence="2 3" key="1">
    <citation type="journal article" date="2017" name="Mol. Plant">
        <title>The Genome of Medicinal Plant Macleaya cordata Provides New Insights into Benzylisoquinoline Alkaloids Metabolism.</title>
        <authorList>
            <person name="Liu X."/>
            <person name="Liu Y."/>
            <person name="Huang P."/>
            <person name="Ma Y."/>
            <person name="Qing Z."/>
            <person name="Tang Q."/>
            <person name="Cao H."/>
            <person name="Cheng P."/>
            <person name="Zheng Y."/>
            <person name="Yuan Z."/>
            <person name="Zhou Y."/>
            <person name="Liu J."/>
            <person name="Tang Z."/>
            <person name="Zhuo Y."/>
            <person name="Zhang Y."/>
            <person name="Yu L."/>
            <person name="Huang J."/>
            <person name="Yang P."/>
            <person name="Peng Q."/>
            <person name="Zhang J."/>
            <person name="Jiang W."/>
            <person name="Zhang Z."/>
            <person name="Lin K."/>
            <person name="Ro D.K."/>
            <person name="Chen X."/>
            <person name="Xiong X."/>
            <person name="Shang Y."/>
            <person name="Huang S."/>
            <person name="Zeng J."/>
        </authorList>
    </citation>
    <scope>NUCLEOTIDE SEQUENCE [LARGE SCALE GENOMIC DNA]</scope>
    <source>
        <strain evidence="3">cv. BLH2017</strain>
        <tissue evidence="2">Root</tissue>
    </source>
</reference>
<protein>
    <submittedName>
        <fullName evidence="2">Uncharacterized protein</fullName>
    </submittedName>
</protein>
<proteinExistence type="predicted"/>
<evidence type="ECO:0000313" key="2">
    <source>
        <dbReference type="EMBL" id="OVA10579.1"/>
    </source>
</evidence>
<organism evidence="2 3">
    <name type="scientific">Macleaya cordata</name>
    <name type="common">Five-seeded plume-poppy</name>
    <name type="synonym">Bocconia cordata</name>
    <dbReference type="NCBI Taxonomy" id="56857"/>
    <lineage>
        <taxon>Eukaryota</taxon>
        <taxon>Viridiplantae</taxon>
        <taxon>Streptophyta</taxon>
        <taxon>Embryophyta</taxon>
        <taxon>Tracheophyta</taxon>
        <taxon>Spermatophyta</taxon>
        <taxon>Magnoliopsida</taxon>
        <taxon>Ranunculales</taxon>
        <taxon>Papaveraceae</taxon>
        <taxon>Papaveroideae</taxon>
        <taxon>Macleaya</taxon>
    </lineage>
</organism>
<sequence length="129" mass="14394">MSVDVYTAKFLILCTRVGVAEHPEARLGCYIEGFQPRIRTKLKLRKINSLTMATEYAKQLEDYFNSLSEIGQPSTSVTTPSIQRSTESASNEERDDTDPILKEIADLEVNQSLIPEFEAIGPETNGDPL</sequence>
<dbReference type="Proteomes" id="UP000195402">
    <property type="component" value="Unassembled WGS sequence"/>
</dbReference>
<evidence type="ECO:0000313" key="3">
    <source>
        <dbReference type="Proteomes" id="UP000195402"/>
    </source>
</evidence>
<feature type="compositionally biased region" description="Polar residues" evidence="1">
    <location>
        <begin position="71"/>
        <end position="89"/>
    </location>
</feature>
<evidence type="ECO:0000256" key="1">
    <source>
        <dbReference type="SAM" id="MobiDB-lite"/>
    </source>
</evidence>
<keyword evidence="3" id="KW-1185">Reference proteome</keyword>
<name>A0A200QJH6_MACCD</name>
<feature type="region of interest" description="Disordered" evidence="1">
    <location>
        <begin position="71"/>
        <end position="99"/>
    </location>
</feature>
<gene>
    <name evidence="2" type="ORF">BVC80_8219g3</name>
</gene>
<dbReference type="AlphaFoldDB" id="A0A200QJH6"/>
<comment type="caution">
    <text evidence="2">The sequence shown here is derived from an EMBL/GenBank/DDBJ whole genome shotgun (WGS) entry which is preliminary data.</text>
</comment>